<protein>
    <submittedName>
        <fullName evidence="2">Uncharacterized protein</fullName>
    </submittedName>
</protein>
<gene>
    <name evidence="2" type="ORF">EVAR_53326_1</name>
</gene>
<reference evidence="2 3" key="1">
    <citation type="journal article" date="2019" name="Commun. Biol.">
        <title>The bagworm genome reveals a unique fibroin gene that provides high tensile strength.</title>
        <authorList>
            <person name="Kono N."/>
            <person name="Nakamura H."/>
            <person name="Ohtoshi R."/>
            <person name="Tomita M."/>
            <person name="Numata K."/>
            <person name="Arakawa K."/>
        </authorList>
    </citation>
    <scope>NUCLEOTIDE SEQUENCE [LARGE SCALE GENOMIC DNA]</scope>
</reference>
<keyword evidence="3" id="KW-1185">Reference proteome</keyword>
<evidence type="ECO:0000313" key="3">
    <source>
        <dbReference type="Proteomes" id="UP000299102"/>
    </source>
</evidence>
<dbReference type="EMBL" id="BGZK01000754">
    <property type="protein sequence ID" value="GBP59172.1"/>
    <property type="molecule type" value="Genomic_DNA"/>
</dbReference>
<accession>A0A4C1X8F5</accession>
<dbReference type="AlphaFoldDB" id="A0A4C1X8F5"/>
<comment type="caution">
    <text evidence="2">The sequence shown here is derived from an EMBL/GenBank/DDBJ whole genome shotgun (WGS) entry which is preliminary data.</text>
</comment>
<proteinExistence type="predicted"/>
<evidence type="ECO:0000313" key="2">
    <source>
        <dbReference type="EMBL" id="GBP59172.1"/>
    </source>
</evidence>
<sequence length="100" mass="11010">MLHRKFKTFEYDVLQLVTIGSDLYDCSSYPQPGDKGLQQPSTHSRPACTASGPSCSTRNKSIVGANALASRFIESRNHNLKTPQALASGFLLLSQRLVQR</sequence>
<organism evidence="2 3">
    <name type="scientific">Eumeta variegata</name>
    <name type="common">Bagworm moth</name>
    <name type="synonym">Eumeta japonica</name>
    <dbReference type="NCBI Taxonomy" id="151549"/>
    <lineage>
        <taxon>Eukaryota</taxon>
        <taxon>Metazoa</taxon>
        <taxon>Ecdysozoa</taxon>
        <taxon>Arthropoda</taxon>
        <taxon>Hexapoda</taxon>
        <taxon>Insecta</taxon>
        <taxon>Pterygota</taxon>
        <taxon>Neoptera</taxon>
        <taxon>Endopterygota</taxon>
        <taxon>Lepidoptera</taxon>
        <taxon>Glossata</taxon>
        <taxon>Ditrysia</taxon>
        <taxon>Tineoidea</taxon>
        <taxon>Psychidae</taxon>
        <taxon>Oiketicinae</taxon>
        <taxon>Eumeta</taxon>
    </lineage>
</organism>
<dbReference type="Proteomes" id="UP000299102">
    <property type="component" value="Unassembled WGS sequence"/>
</dbReference>
<name>A0A4C1X8F5_EUMVA</name>
<feature type="region of interest" description="Disordered" evidence="1">
    <location>
        <begin position="30"/>
        <end position="57"/>
    </location>
</feature>
<evidence type="ECO:0000256" key="1">
    <source>
        <dbReference type="SAM" id="MobiDB-lite"/>
    </source>
</evidence>